<proteinExistence type="predicted"/>
<reference evidence="1 2" key="1">
    <citation type="journal article" date="2014" name="Genome Announc.">
        <title>Draft genome sequences of eight enterohepatic helicobacter species isolated from both laboratory and wild rodents.</title>
        <authorList>
            <person name="Sheh A."/>
            <person name="Shen Z."/>
            <person name="Fox J.G."/>
        </authorList>
    </citation>
    <scope>NUCLEOTIDE SEQUENCE [LARGE SCALE GENOMIC DNA]</scope>
    <source>
        <strain evidence="1 2">MIT-03-7007</strain>
    </source>
</reference>
<dbReference type="EMBL" id="JRPC02000043">
    <property type="protein sequence ID" value="TLE13391.1"/>
    <property type="molecule type" value="Genomic_DNA"/>
</dbReference>
<dbReference type="RefSeq" id="WP_138155316.1">
    <property type="nucleotide sequence ID" value="NZ_JRPC02000043.1"/>
</dbReference>
<dbReference type="Proteomes" id="UP000029920">
    <property type="component" value="Unassembled WGS sequence"/>
</dbReference>
<accession>A0A4U8UD77</accession>
<sequence length="356" mass="41290">MNKAYCSKKYCYYCNVIRRKYQAKKHLKKKDKKKFSKNSFCKKIKPFEYPSLELNKKDINKIIDDTIKLSENPESFAISFRKLVKFDLGLCLIFTSLLEHFSEAKNVRFAFKKHLMPKDKNIRNMFIQTGIFGILCNKPIQIQEGKMCILKASISNAEELKQVLLKISKEIVKFSLEKINIADNSNARKHLNKIFDELLLNVKSHAYTDKIVYLAGEVQQDVIKFAILDKGIGFAGSIQKRSDFMDNFFDKLNPNNGNYVKVIFESNMKRHRNYSGENISRGNGTKRLEENIRKCKGAKMQIISKQDFYELYCDDKNTTKYSSNSNKVKDHEAIGTLISFELPIREFLTGVQDGNI</sequence>
<evidence type="ECO:0000313" key="2">
    <source>
        <dbReference type="Proteomes" id="UP000029920"/>
    </source>
</evidence>
<gene>
    <name evidence="1" type="ORF">LS72_009980</name>
</gene>
<organism evidence="1 2">
    <name type="scientific">Helicobacter apodemus</name>
    <dbReference type="NCBI Taxonomy" id="135569"/>
    <lineage>
        <taxon>Bacteria</taxon>
        <taxon>Pseudomonadati</taxon>
        <taxon>Campylobacterota</taxon>
        <taxon>Epsilonproteobacteria</taxon>
        <taxon>Campylobacterales</taxon>
        <taxon>Helicobacteraceae</taxon>
        <taxon>Helicobacter</taxon>
    </lineage>
</organism>
<keyword evidence="2" id="KW-1185">Reference proteome</keyword>
<comment type="caution">
    <text evidence="1">The sequence shown here is derived from an EMBL/GenBank/DDBJ whole genome shotgun (WGS) entry which is preliminary data.</text>
</comment>
<name>A0A4U8UD77_9HELI</name>
<evidence type="ECO:0000313" key="1">
    <source>
        <dbReference type="EMBL" id="TLE13391.1"/>
    </source>
</evidence>
<dbReference type="AlphaFoldDB" id="A0A4U8UD77"/>
<protein>
    <submittedName>
        <fullName evidence="1">Uncharacterized protein</fullName>
    </submittedName>
</protein>